<evidence type="ECO:0008006" key="6">
    <source>
        <dbReference type="Google" id="ProtNLM"/>
    </source>
</evidence>
<feature type="compositionally biased region" description="Polar residues" evidence="1">
    <location>
        <begin position="406"/>
        <end position="423"/>
    </location>
</feature>
<evidence type="ECO:0000256" key="3">
    <source>
        <dbReference type="SAM" id="SignalP"/>
    </source>
</evidence>
<feature type="compositionally biased region" description="Basic and acidic residues" evidence="1">
    <location>
        <begin position="292"/>
        <end position="301"/>
    </location>
</feature>
<feature type="compositionally biased region" description="Polar residues" evidence="1">
    <location>
        <begin position="216"/>
        <end position="230"/>
    </location>
</feature>
<dbReference type="HOGENOM" id="CLU_645542_0_0_1"/>
<protein>
    <recommendedName>
        <fullName evidence="6">Mid2 domain-containing protein</fullName>
    </recommendedName>
</protein>
<reference evidence="4 5" key="1">
    <citation type="journal article" date="2014" name="BMC Genomics">
        <title>Genome sequencing of four Aureobasidium pullulans varieties: biotechnological potential, stress tolerance, and description of new species.</title>
        <authorList>
            <person name="Gostin Ar C."/>
            <person name="Ohm R.A."/>
            <person name="Kogej T."/>
            <person name="Sonjak S."/>
            <person name="Turk M."/>
            <person name="Zajc J."/>
            <person name="Zalar P."/>
            <person name="Grube M."/>
            <person name="Sun H."/>
            <person name="Han J."/>
            <person name="Sharma A."/>
            <person name="Chiniquy J."/>
            <person name="Ngan C.Y."/>
            <person name="Lipzen A."/>
            <person name="Barry K."/>
            <person name="Grigoriev I.V."/>
            <person name="Gunde-Cimerman N."/>
        </authorList>
    </citation>
    <scope>NUCLEOTIDE SEQUENCE [LARGE SCALE GENOMIC DNA]</scope>
    <source>
        <strain evidence="4 5">CBS 110374</strain>
    </source>
</reference>
<dbReference type="EMBL" id="KL584840">
    <property type="protein sequence ID" value="KEQ60972.1"/>
    <property type="molecule type" value="Genomic_DNA"/>
</dbReference>
<dbReference type="STRING" id="1043003.A0A074VTD2"/>
<keyword evidence="2" id="KW-0812">Transmembrane</keyword>
<feature type="compositionally biased region" description="Basic and acidic residues" evidence="1">
    <location>
        <begin position="440"/>
        <end position="449"/>
    </location>
</feature>
<feature type="region of interest" description="Disordered" evidence="1">
    <location>
        <begin position="174"/>
        <end position="230"/>
    </location>
</feature>
<keyword evidence="2" id="KW-0472">Membrane</keyword>
<keyword evidence="3" id="KW-0732">Signal</keyword>
<evidence type="ECO:0000313" key="4">
    <source>
        <dbReference type="EMBL" id="KEQ60972.1"/>
    </source>
</evidence>
<accession>A0A074VTD2</accession>
<dbReference type="Proteomes" id="UP000030672">
    <property type="component" value="Unassembled WGS sequence"/>
</dbReference>
<feature type="signal peptide" evidence="3">
    <location>
        <begin position="1"/>
        <end position="29"/>
    </location>
</feature>
<dbReference type="GeneID" id="63915876"/>
<proteinExistence type="predicted"/>
<evidence type="ECO:0000256" key="1">
    <source>
        <dbReference type="SAM" id="MobiDB-lite"/>
    </source>
</evidence>
<dbReference type="AlphaFoldDB" id="A0A074VTD2"/>
<feature type="transmembrane region" description="Helical" evidence="2">
    <location>
        <begin position="237"/>
        <end position="260"/>
    </location>
</feature>
<feature type="chain" id="PRO_5001701874" description="Mid2 domain-containing protein" evidence="3">
    <location>
        <begin position="30"/>
        <end position="449"/>
    </location>
</feature>
<organism evidence="4 5">
    <name type="scientific">Aureobasidium melanogenum (strain CBS 110374)</name>
    <name type="common">Aureobasidium pullulans var. melanogenum</name>
    <dbReference type="NCBI Taxonomy" id="1043003"/>
    <lineage>
        <taxon>Eukaryota</taxon>
        <taxon>Fungi</taxon>
        <taxon>Dikarya</taxon>
        <taxon>Ascomycota</taxon>
        <taxon>Pezizomycotina</taxon>
        <taxon>Dothideomycetes</taxon>
        <taxon>Dothideomycetidae</taxon>
        <taxon>Dothideales</taxon>
        <taxon>Saccotheciaceae</taxon>
        <taxon>Aureobasidium</taxon>
    </lineage>
</organism>
<feature type="compositionally biased region" description="Low complexity" evidence="1">
    <location>
        <begin position="174"/>
        <end position="215"/>
    </location>
</feature>
<feature type="compositionally biased region" description="Polar residues" evidence="1">
    <location>
        <begin position="377"/>
        <end position="388"/>
    </location>
</feature>
<evidence type="ECO:0000313" key="5">
    <source>
        <dbReference type="Proteomes" id="UP000030672"/>
    </source>
</evidence>
<evidence type="ECO:0000256" key="2">
    <source>
        <dbReference type="SAM" id="Phobius"/>
    </source>
</evidence>
<name>A0A074VTD2_AURM1</name>
<keyword evidence="2" id="KW-1133">Transmembrane helix</keyword>
<keyword evidence="5" id="KW-1185">Reference proteome</keyword>
<gene>
    <name evidence="4" type="ORF">M437DRAFT_53285</name>
</gene>
<dbReference type="RefSeq" id="XP_040877995.1">
    <property type="nucleotide sequence ID" value="XM_041022503.1"/>
</dbReference>
<sequence length="449" mass="47124">MLLPRHRAANMVIIHFLLFWLFLATNTVGQITAAPSCPAQADPWYSQLGLLVQKRDIRTYCDSSSKFYCYQPAACVSGSDGCACFLYIGCCTAIGTTCAPRTRCIDYTSGITASCDYVTGGCVYCSEPSLPFCVKAYRHNNYVFSCGTAPLTTTYADTATVSPLLAPTDGFATPSAAPTTDAQPTQTSSSSIETSSPSTLMAVSVSAASPPSSASKTTNTSTPDPAQTGSMASSRGLIVGVVIGAAAGSVLLLVLAFIVWKCWKRRRYGPGSTSKGKSNKAAYSLGSGEDSITEHTNDQHDVVNGLLSPKGPAELEEQSSRSTNDAPGFINAHDAAKGVELPAHNTPGAQPYSPEDIRGAAEAPSNSPPWSSPSIAMTSPTPSNSSLWMTPGMGTPRVPSQYVAYTPSSVYSASGQPPSSLPQSKYRDENITQGYPLAELEGHEVGRAQ</sequence>
<feature type="region of interest" description="Disordered" evidence="1">
    <location>
        <begin position="269"/>
        <end position="449"/>
    </location>
</feature>